<dbReference type="EMBL" id="CAJNIZ010042917">
    <property type="protein sequence ID" value="CAE7643352.1"/>
    <property type="molecule type" value="Genomic_DNA"/>
</dbReference>
<comment type="caution">
    <text evidence="6">The sequence shown here is derived from an EMBL/GenBank/DDBJ whole genome shotgun (WGS) entry which is preliminary data.</text>
</comment>
<proteinExistence type="predicted"/>
<gene>
    <name evidence="6" type="primary">Herc4</name>
    <name evidence="6" type="ORF">SPIL2461_LOCUS17064</name>
</gene>
<dbReference type="InterPro" id="IPR051709">
    <property type="entry name" value="Ub-ligase/GTPase-reg"/>
</dbReference>
<feature type="domain" description="HECT" evidence="5">
    <location>
        <begin position="440"/>
        <end position="692"/>
    </location>
</feature>
<reference evidence="6" key="1">
    <citation type="submission" date="2021-02" db="EMBL/GenBank/DDBJ databases">
        <authorList>
            <person name="Dougan E. K."/>
            <person name="Rhodes N."/>
            <person name="Thang M."/>
            <person name="Chan C."/>
        </authorList>
    </citation>
    <scope>NUCLEOTIDE SEQUENCE</scope>
</reference>
<dbReference type="Gene3D" id="3.30.2160.10">
    <property type="entry name" value="Hect, E3 ligase catalytic domain"/>
    <property type="match status" value="1"/>
</dbReference>
<accession>A0A812VX99</accession>
<name>A0A812VX99_SYMPI</name>
<keyword evidence="7" id="KW-1185">Reference proteome</keyword>
<sequence length="702" mass="79137">MEASYPKGCIPSEASADEPAKNWSNSSASQVSRFLRAASFQELHHALEPVTSVSARASVRTALDSVCKDTQLLTEANSSVHWIEALLAFTLPLLVDALPRDQRGTSVVPHPHPLRKHVMDDSARAVTITGQMIFETNCACDNCDVHITDREFWKCQDGCDVDFCNKCYEQLESLFVRFDMEHARWAVQFVWFISHQILLAPPSDRELIVRDLAFQWPIEMFQQLVRAVVDVADASVVHVEDIKNIAGGTGFWHTVGFLQILDAANRLPIAEHRLGQIYSEGARLPDPSTFILRGIDKCSALGDWHRWHQAQEQGEESSDALRMHPFQINTQFTCFLTHGILVPEVFRRQCAIFDVRNAAMSFRPKKEFRRLTVTRQPASQLLQGVVAALGTPFQIGIKVCLQGLGAQPMLNGKLGTLDKFDDAAGRWQVKTDEGKVLKVRPQNLKRVDGENLFEHTSQLFQVIFSGEPASGPGVNKELICLAFRCALEQSDPVRPWLYNEENRTHWFNDQVEGCEDTFRATGALLGHAIANDCFLPSVFPVALYNLLLRAMSSPYVRPWSLVELAGVDSAIARSLEHLVEYEGEDINELFGLDWSGARNLCGMSKDERMDYVREYVSWFFEKRSADQQHSFCEGFCEVAGRSQMVRRHVTIEQLERLICGVEQAVSVSAIREGAVLLGWESDEEPYIAAFWEPRAIFMDLKS</sequence>
<keyword evidence="1" id="KW-0677">Repeat</keyword>
<dbReference type="PANTHER" id="PTHR45622">
    <property type="entry name" value="UBIQUITIN-PROTEIN LIGASE E3A-RELATED"/>
    <property type="match status" value="1"/>
</dbReference>
<dbReference type="GO" id="GO:0004842">
    <property type="term" value="F:ubiquitin-protein transferase activity"/>
    <property type="evidence" value="ECO:0007669"/>
    <property type="project" value="InterPro"/>
</dbReference>
<keyword evidence="2 3" id="KW-0833">Ubl conjugation pathway</keyword>
<evidence type="ECO:0000313" key="6">
    <source>
        <dbReference type="EMBL" id="CAE7643352.1"/>
    </source>
</evidence>
<dbReference type="Pfam" id="PF00632">
    <property type="entry name" value="HECT"/>
    <property type="match status" value="1"/>
</dbReference>
<dbReference type="Gene3D" id="3.90.1750.10">
    <property type="entry name" value="Hect, E3 ligase catalytic domains"/>
    <property type="match status" value="1"/>
</dbReference>
<dbReference type="SUPFAM" id="SSF57850">
    <property type="entry name" value="RING/U-box"/>
    <property type="match status" value="1"/>
</dbReference>
<dbReference type="InterPro" id="IPR035983">
    <property type="entry name" value="Hect_E3_ubiquitin_ligase"/>
</dbReference>
<feature type="region of interest" description="Disordered" evidence="4">
    <location>
        <begin position="1"/>
        <end position="24"/>
    </location>
</feature>
<evidence type="ECO:0000256" key="1">
    <source>
        <dbReference type="ARBA" id="ARBA00022737"/>
    </source>
</evidence>
<dbReference type="Proteomes" id="UP000649617">
    <property type="component" value="Unassembled WGS sequence"/>
</dbReference>
<dbReference type="PROSITE" id="PS50237">
    <property type="entry name" value="HECT"/>
    <property type="match status" value="1"/>
</dbReference>
<dbReference type="PANTHER" id="PTHR45622:SF58">
    <property type="entry name" value="REGULATOR OF CHROMOSOME CONDENSATION DOMAIN-CONTAINING PROTEIN"/>
    <property type="match status" value="1"/>
</dbReference>
<organism evidence="6 7">
    <name type="scientific">Symbiodinium pilosum</name>
    <name type="common">Dinoflagellate</name>
    <dbReference type="NCBI Taxonomy" id="2952"/>
    <lineage>
        <taxon>Eukaryota</taxon>
        <taxon>Sar</taxon>
        <taxon>Alveolata</taxon>
        <taxon>Dinophyceae</taxon>
        <taxon>Suessiales</taxon>
        <taxon>Symbiodiniaceae</taxon>
        <taxon>Symbiodinium</taxon>
    </lineage>
</organism>
<dbReference type="OrthoDB" id="8068875at2759"/>
<dbReference type="AlphaFoldDB" id="A0A812VX99"/>
<dbReference type="SMART" id="SM00119">
    <property type="entry name" value="HECTc"/>
    <property type="match status" value="1"/>
</dbReference>
<comment type="caution">
    <text evidence="3">Lacks conserved residue(s) required for the propagation of feature annotation.</text>
</comment>
<evidence type="ECO:0000256" key="3">
    <source>
        <dbReference type="PROSITE-ProRule" id="PRU00104"/>
    </source>
</evidence>
<dbReference type="SUPFAM" id="SSF56204">
    <property type="entry name" value="Hect, E3 ligase catalytic domain"/>
    <property type="match status" value="1"/>
</dbReference>
<evidence type="ECO:0000256" key="2">
    <source>
        <dbReference type="ARBA" id="ARBA00022786"/>
    </source>
</evidence>
<evidence type="ECO:0000259" key="5">
    <source>
        <dbReference type="PROSITE" id="PS50237"/>
    </source>
</evidence>
<protein>
    <submittedName>
        <fullName evidence="6">Herc4 protein</fullName>
    </submittedName>
</protein>
<dbReference type="InterPro" id="IPR000569">
    <property type="entry name" value="HECT_dom"/>
</dbReference>
<evidence type="ECO:0000313" key="7">
    <source>
        <dbReference type="Proteomes" id="UP000649617"/>
    </source>
</evidence>
<evidence type="ECO:0000256" key="4">
    <source>
        <dbReference type="SAM" id="MobiDB-lite"/>
    </source>
</evidence>